<sequence length="25" mass="2975">MRITTLYIIEGKTAKTDIQLSFFER</sequence>
<organism evidence="1">
    <name type="scientific">Anguilla anguilla</name>
    <name type="common">European freshwater eel</name>
    <name type="synonym">Muraena anguilla</name>
    <dbReference type="NCBI Taxonomy" id="7936"/>
    <lineage>
        <taxon>Eukaryota</taxon>
        <taxon>Metazoa</taxon>
        <taxon>Chordata</taxon>
        <taxon>Craniata</taxon>
        <taxon>Vertebrata</taxon>
        <taxon>Euteleostomi</taxon>
        <taxon>Actinopterygii</taxon>
        <taxon>Neopterygii</taxon>
        <taxon>Teleostei</taxon>
        <taxon>Anguilliformes</taxon>
        <taxon>Anguillidae</taxon>
        <taxon>Anguilla</taxon>
    </lineage>
</organism>
<reference evidence="1" key="1">
    <citation type="submission" date="2014-11" db="EMBL/GenBank/DDBJ databases">
        <authorList>
            <person name="Amaro Gonzalez C."/>
        </authorList>
    </citation>
    <scope>NUCLEOTIDE SEQUENCE</scope>
</reference>
<evidence type="ECO:0000313" key="1">
    <source>
        <dbReference type="EMBL" id="JAH70390.1"/>
    </source>
</evidence>
<accession>A0A0E9UYY7</accession>
<proteinExistence type="predicted"/>
<name>A0A0E9UYY7_ANGAN</name>
<protein>
    <submittedName>
        <fullName evidence="1">Uncharacterized protein</fullName>
    </submittedName>
</protein>
<reference evidence="1" key="2">
    <citation type="journal article" date="2015" name="Fish Shellfish Immunol.">
        <title>Early steps in the European eel (Anguilla anguilla)-Vibrio vulnificus interaction in the gills: Role of the RtxA13 toxin.</title>
        <authorList>
            <person name="Callol A."/>
            <person name="Pajuelo D."/>
            <person name="Ebbesson L."/>
            <person name="Teles M."/>
            <person name="MacKenzie S."/>
            <person name="Amaro C."/>
        </authorList>
    </citation>
    <scope>NUCLEOTIDE SEQUENCE</scope>
</reference>
<dbReference type="EMBL" id="GBXM01038187">
    <property type="protein sequence ID" value="JAH70390.1"/>
    <property type="molecule type" value="Transcribed_RNA"/>
</dbReference>
<dbReference type="AlphaFoldDB" id="A0A0E9UYY7"/>